<dbReference type="AlphaFoldDB" id="A0A8H9KTR9"/>
<proteinExistence type="predicted"/>
<keyword evidence="4" id="KW-1185">Reference proteome</keyword>
<dbReference type="PANTHER" id="PTHR48081">
    <property type="entry name" value="AB HYDROLASE SUPERFAMILY PROTEIN C4A8.06C"/>
    <property type="match status" value="1"/>
</dbReference>
<protein>
    <submittedName>
        <fullName evidence="3">Lipase</fullName>
    </submittedName>
</protein>
<comment type="caution">
    <text evidence="3">The sequence shown here is derived from an EMBL/GenBank/DDBJ whole genome shotgun (WGS) entry which is preliminary data.</text>
</comment>
<dbReference type="PROSITE" id="PS00122">
    <property type="entry name" value="CARBOXYLESTERASE_B_1"/>
    <property type="match status" value="1"/>
</dbReference>
<evidence type="ECO:0000313" key="3">
    <source>
        <dbReference type="EMBL" id="GGE22531.1"/>
    </source>
</evidence>
<gene>
    <name evidence="3" type="ORF">GCM10011516_20270</name>
</gene>
<dbReference type="Proteomes" id="UP000614460">
    <property type="component" value="Unassembled WGS sequence"/>
</dbReference>
<accession>A0A8H9KTR9</accession>
<dbReference type="InterPro" id="IPR049492">
    <property type="entry name" value="BD-FAE-like_dom"/>
</dbReference>
<dbReference type="PANTHER" id="PTHR48081:SF9">
    <property type="entry name" value="CARBOXYLESTERASE"/>
    <property type="match status" value="1"/>
</dbReference>
<evidence type="ECO:0000256" key="1">
    <source>
        <dbReference type="ARBA" id="ARBA00022801"/>
    </source>
</evidence>
<dbReference type="EMBL" id="BMKM01000004">
    <property type="protein sequence ID" value="GGE22531.1"/>
    <property type="molecule type" value="Genomic_DNA"/>
</dbReference>
<dbReference type="InterPro" id="IPR050300">
    <property type="entry name" value="GDXG_lipolytic_enzyme"/>
</dbReference>
<evidence type="ECO:0000313" key="4">
    <source>
        <dbReference type="Proteomes" id="UP000614460"/>
    </source>
</evidence>
<dbReference type="Pfam" id="PF20434">
    <property type="entry name" value="BD-FAE"/>
    <property type="match status" value="1"/>
</dbReference>
<dbReference type="InterPro" id="IPR029058">
    <property type="entry name" value="AB_hydrolase_fold"/>
</dbReference>
<evidence type="ECO:0000259" key="2">
    <source>
        <dbReference type="Pfam" id="PF20434"/>
    </source>
</evidence>
<dbReference type="Gene3D" id="3.40.50.1820">
    <property type="entry name" value="alpha/beta hydrolase"/>
    <property type="match status" value="1"/>
</dbReference>
<sequence length="267" mass="30261">MRHFIFLLIFCFSINLLLAQEGQYELKENISYVSSSADSYSKERCQLDVYYPKDKKDFTTILWFHGGGLTEGRKEIPAYLKDKGVAVIGVGYRLSPQVKVEDIIKDAAKAVHWTFDHISEFGGSNKKIVLSGHSAGGYLNLMLALNPRYLSDEGINSDDLFAVVPFSAQCISHFTARSERGIGINQPVVDEYAPLYWVRKNEVPITLITGDRELEMVGRYEENAYLARMLKIVDHPDVKLLELDGYDHGMTYPAFPLLLKEIARLNK</sequence>
<dbReference type="InterPro" id="IPR019826">
    <property type="entry name" value="Carboxylesterase_B_AS"/>
</dbReference>
<keyword evidence="1" id="KW-0378">Hydrolase</keyword>
<dbReference type="SUPFAM" id="SSF53474">
    <property type="entry name" value="alpha/beta-Hydrolases"/>
    <property type="match status" value="1"/>
</dbReference>
<name>A0A8H9KTR9_9SPHI</name>
<dbReference type="GO" id="GO:0016787">
    <property type="term" value="F:hydrolase activity"/>
    <property type="evidence" value="ECO:0007669"/>
    <property type="project" value="UniProtKB-KW"/>
</dbReference>
<reference evidence="3" key="1">
    <citation type="journal article" date="2014" name="Int. J. Syst. Evol. Microbiol.">
        <title>Complete genome sequence of Corynebacterium casei LMG S-19264T (=DSM 44701T), isolated from a smear-ripened cheese.</title>
        <authorList>
            <consortium name="US DOE Joint Genome Institute (JGI-PGF)"/>
            <person name="Walter F."/>
            <person name="Albersmeier A."/>
            <person name="Kalinowski J."/>
            <person name="Ruckert C."/>
        </authorList>
    </citation>
    <scope>NUCLEOTIDE SEQUENCE</scope>
    <source>
        <strain evidence="3">CGMCC 1.15966</strain>
    </source>
</reference>
<organism evidence="3 4">
    <name type="scientific">Sphingobacterium cellulitidis</name>
    <dbReference type="NCBI Taxonomy" id="1768011"/>
    <lineage>
        <taxon>Bacteria</taxon>
        <taxon>Pseudomonadati</taxon>
        <taxon>Bacteroidota</taxon>
        <taxon>Sphingobacteriia</taxon>
        <taxon>Sphingobacteriales</taxon>
        <taxon>Sphingobacteriaceae</taxon>
        <taxon>Sphingobacterium</taxon>
    </lineage>
</organism>
<feature type="domain" description="BD-FAE-like" evidence="2">
    <location>
        <begin position="47"/>
        <end position="195"/>
    </location>
</feature>
<dbReference type="RefSeq" id="WP_182499319.1">
    <property type="nucleotide sequence ID" value="NZ_BMKM01000004.1"/>
</dbReference>
<reference evidence="3" key="2">
    <citation type="submission" date="2020-09" db="EMBL/GenBank/DDBJ databases">
        <authorList>
            <person name="Sun Q."/>
            <person name="Zhou Y."/>
        </authorList>
    </citation>
    <scope>NUCLEOTIDE SEQUENCE</scope>
    <source>
        <strain evidence="3">CGMCC 1.15966</strain>
    </source>
</reference>